<protein>
    <submittedName>
        <fullName evidence="3">Hydrolase</fullName>
    </submittedName>
</protein>
<comment type="caution">
    <text evidence="3">The sequence shown here is derived from an EMBL/GenBank/DDBJ whole genome shotgun (WGS) entry which is preliminary data.</text>
</comment>
<dbReference type="AlphaFoldDB" id="A0A640W1Z8"/>
<dbReference type="InterPro" id="IPR003010">
    <property type="entry name" value="C-N_Hydrolase"/>
</dbReference>
<dbReference type="Gene3D" id="3.60.110.10">
    <property type="entry name" value="Carbon-nitrogen hydrolase"/>
    <property type="match status" value="1"/>
</dbReference>
<dbReference type="Proteomes" id="UP000436522">
    <property type="component" value="Unassembled WGS sequence"/>
</dbReference>
<dbReference type="RefSeq" id="WP_159981270.1">
    <property type="nucleotide sequence ID" value="NZ_BLIV01000014.1"/>
</dbReference>
<dbReference type="PANTHER" id="PTHR23088">
    <property type="entry name" value="NITRILASE-RELATED"/>
    <property type="match status" value="1"/>
</dbReference>
<evidence type="ECO:0000313" key="3">
    <source>
        <dbReference type="EMBL" id="GFE52516.1"/>
    </source>
</evidence>
<dbReference type="InterPro" id="IPR044083">
    <property type="entry name" value="RamA-like"/>
</dbReference>
<dbReference type="Pfam" id="PF00795">
    <property type="entry name" value="CN_hydrolase"/>
    <property type="match status" value="1"/>
</dbReference>
<dbReference type="InterPro" id="IPR001110">
    <property type="entry name" value="UPF0012_CS"/>
</dbReference>
<keyword evidence="3" id="KW-0378">Hydrolase</keyword>
<dbReference type="SUPFAM" id="SSF56317">
    <property type="entry name" value="Carbon-nitrogen hydrolase"/>
    <property type="match status" value="1"/>
</dbReference>
<feature type="domain" description="CN hydrolase" evidence="2">
    <location>
        <begin position="1"/>
        <end position="236"/>
    </location>
</feature>
<dbReference type="PROSITE" id="PS50263">
    <property type="entry name" value="CN_HYDROLASE"/>
    <property type="match status" value="1"/>
</dbReference>
<evidence type="ECO:0000259" key="2">
    <source>
        <dbReference type="PROSITE" id="PS50263"/>
    </source>
</evidence>
<dbReference type="EMBL" id="BLIV01000014">
    <property type="protein sequence ID" value="GFE52516.1"/>
    <property type="molecule type" value="Genomic_DNA"/>
</dbReference>
<name>A0A640W1Z8_9RHOB</name>
<keyword evidence="4" id="KW-1185">Reference proteome</keyword>
<dbReference type="CDD" id="cd07576">
    <property type="entry name" value="R-amidase_like"/>
    <property type="match status" value="1"/>
</dbReference>
<sequence>MKLALWQTRPPADLAVALSALDEAARDAAAKKADVVVTPEMYMGGYNTGAARIVAHADRSEQVLEGLGKIARMHGIAVVAGLALPGQPRPYNACVAIDAAGQEVARYHKTHLFGDVDRAQFIPGALLSPVFALNGWNVALAICYDVEFPELTRALALRGAEIIVTPTANMEPFDSVATRLVPARAEENGLYLAYCNYVGAEAQFTYNGLSCLVGPDGEDRVRGAEGPALLTATLDRAAMVRARQTQTHLQDRRADLYGEVS</sequence>
<reference evidence="3 4" key="1">
    <citation type="submission" date="2019-12" db="EMBL/GenBank/DDBJ databases">
        <title>Roseobacter cerasinus sp. nov., isolated from seawater around aquaculture.</title>
        <authorList>
            <person name="Muramatsu S."/>
            <person name="Takabe Y."/>
            <person name="Mori K."/>
            <person name="Takaichi S."/>
            <person name="Hanada S."/>
        </authorList>
    </citation>
    <scope>NUCLEOTIDE SEQUENCE [LARGE SCALE GENOMIC DNA]</scope>
    <source>
        <strain evidence="3 4">AI77</strain>
    </source>
</reference>
<gene>
    <name evidence="3" type="ORF">So717_42690</name>
</gene>
<evidence type="ECO:0000313" key="4">
    <source>
        <dbReference type="Proteomes" id="UP000436522"/>
    </source>
</evidence>
<dbReference type="InterPro" id="IPR036526">
    <property type="entry name" value="C-N_Hydrolase_sf"/>
</dbReference>
<evidence type="ECO:0000256" key="1">
    <source>
        <dbReference type="ARBA" id="ARBA00010613"/>
    </source>
</evidence>
<proteinExistence type="inferred from homology"/>
<dbReference type="GO" id="GO:0016787">
    <property type="term" value="F:hydrolase activity"/>
    <property type="evidence" value="ECO:0007669"/>
    <property type="project" value="UniProtKB-KW"/>
</dbReference>
<comment type="similarity">
    <text evidence="1">Belongs to the carbon-nitrogen hydrolase superfamily. NIT1/NIT2 family.</text>
</comment>
<organism evidence="3 4">
    <name type="scientific">Roseobacter cerasinus</name>
    <dbReference type="NCBI Taxonomy" id="2602289"/>
    <lineage>
        <taxon>Bacteria</taxon>
        <taxon>Pseudomonadati</taxon>
        <taxon>Pseudomonadota</taxon>
        <taxon>Alphaproteobacteria</taxon>
        <taxon>Rhodobacterales</taxon>
        <taxon>Roseobacteraceae</taxon>
        <taxon>Roseobacter</taxon>
    </lineage>
</organism>
<dbReference type="PROSITE" id="PS01227">
    <property type="entry name" value="UPF0012"/>
    <property type="match status" value="1"/>
</dbReference>
<dbReference type="PANTHER" id="PTHR23088:SF27">
    <property type="entry name" value="DEAMINATED GLUTATHIONE AMIDASE"/>
    <property type="match status" value="1"/>
</dbReference>
<dbReference type="OrthoDB" id="9811121at2"/>
<accession>A0A640W1Z8</accession>